<evidence type="ECO:0000313" key="6">
    <source>
        <dbReference type="EMBL" id="QEE16649.1"/>
    </source>
</evidence>
<keyword evidence="4" id="KW-0175">Coiled coil</keyword>
<evidence type="ECO:0000256" key="4">
    <source>
        <dbReference type="SAM" id="Coils"/>
    </source>
</evidence>
<evidence type="ECO:0000259" key="5">
    <source>
        <dbReference type="SMART" id="SM00881"/>
    </source>
</evidence>
<evidence type="ECO:0000256" key="1">
    <source>
        <dbReference type="ARBA" id="ARBA00022598"/>
    </source>
</evidence>
<dbReference type="KEGG" id="psyt:DSAG12_02479"/>
<proteinExistence type="predicted"/>
<protein>
    <submittedName>
        <fullName evidence="6">CoA-binding protein</fullName>
    </submittedName>
</protein>
<reference evidence="6 7" key="1">
    <citation type="journal article" date="2020" name="Nature">
        <title>Isolation of an archaeon at the prokaryote-eukaryote interface.</title>
        <authorList>
            <person name="Imachi H."/>
            <person name="Nobu M.K."/>
            <person name="Nakahara N."/>
            <person name="Morono Y."/>
            <person name="Ogawara M."/>
            <person name="Takaki Y."/>
            <person name="Takano Y."/>
            <person name="Uematsu K."/>
            <person name="Ikuta T."/>
            <person name="Ito M."/>
            <person name="Matsui Y."/>
            <person name="Miyazaki M."/>
            <person name="Murata K."/>
            <person name="Saito Y."/>
            <person name="Sakai S."/>
            <person name="Song C."/>
            <person name="Tasumi E."/>
            <person name="Yamanaka Y."/>
            <person name="Yamaguchi T."/>
            <person name="Kamagata Y."/>
            <person name="Tamaki H."/>
            <person name="Takai K."/>
        </authorList>
    </citation>
    <scope>NUCLEOTIDE SEQUENCE [LARGE SCALE GENOMIC DNA]</scope>
    <source>
        <strain evidence="6 7">MK-D1</strain>
    </source>
</reference>
<evidence type="ECO:0000313" key="7">
    <source>
        <dbReference type="Proteomes" id="UP000321408"/>
    </source>
</evidence>
<reference evidence="6 7" key="2">
    <citation type="journal article" date="2024" name="Int. J. Syst. Evol. Microbiol.">
        <title>Promethearchaeum syntrophicum gen. nov., sp. nov., an anaerobic, obligately syntrophic archaeon, the first isolate of the lineage 'Asgard' archaea, and proposal of the new archaeal phylum Promethearchaeota phyl. nov. and kingdom Promethearchaeati regn. nov.</title>
        <authorList>
            <person name="Imachi H."/>
            <person name="Nobu M.K."/>
            <person name="Kato S."/>
            <person name="Takaki Y."/>
            <person name="Miyazaki M."/>
            <person name="Miyata M."/>
            <person name="Ogawara M."/>
            <person name="Saito Y."/>
            <person name="Sakai S."/>
            <person name="Tahara Y.O."/>
            <person name="Takano Y."/>
            <person name="Tasumi E."/>
            <person name="Uematsu K."/>
            <person name="Yoshimura T."/>
            <person name="Itoh T."/>
            <person name="Ohkuma M."/>
            <person name="Takai K."/>
        </authorList>
    </citation>
    <scope>NUCLEOTIDE SEQUENCE [LARGE SCALE GENOMIC DNA]</scope>
    <source>
        <strain evidence="6 7">MK-D1</strain>
    </source>
</reference>
<dbReference type="GO" id="GO:0005524">
    <property type="term" value="F:ATP binding"/>
    <property type="evidence" value="ECO:0007669"/>
    <property type="project" value="UniProtKB-KW"/>
</dbReference>
<evidence type="ECO:0000256" key="3">
    <source>
        <dbReference type="ARBA" id="ARBA00022840"/>
    </source>
</evidence>
<sequence length="466" mass="52791">MSIGEKISGNSILEKINPFFNPKSVVIIGASRNEYTFNGILLKNLLEIQYKGKIYIVHPYTDVVMGIPCVNNLKDLFNNGAKPELAIILTQKNLLETLKLLGEQKVKHILIEVDFSQKLGNDEQIILDNSIKKIISDFDLKILGPSMIGLIDFQHFFTSSIIPTRSHIVLPNRKEKPQSGASFMAQSGGLTGACGWWAPDQEIPLAKIIHIGKALDISEADMLEYLFEDPNTEIILLYLKEITEDYITVLAKYKKKKPILYKYVGKPSKTEQKFKELGANPVENYIELFEFAKVFLWCPPPISNAVGIIGPSSGAINLIISEMRNQEIHLANLKEENRRFIMENIGGSTCELGNPVDYWPPKEFIGTQVCRVYHQASNTLLKDPQVSALFLALEFFTEIEFNFSIFETIKEKYPNKPILCVLIQAEREGGSRILEIGTKLKIPVFTNEIERAVKSLRFLLDFYQIK</sequence>
<accession>A0A5B9DBL4</accession>
<dbReference type="Pfam" id="PF13607">
    <property type="entry name" value="Succ_CoA_lig"/>
    <property type="match status" value="1"/>
</dbReference>
<dbReference type="AlphaFoldDB" id="A0A5B9DBL4"/>
<dbReference type="SUPFAM" id="SSF52210">
    <property type="entry name" value="Succinyl-CoA synthetase domains"/>
    <property type="match status" value="2"/>
</dbReference>
<dbReference type="GeneID" id="41330464"/>
<dbReference type="EMBL" id="CP042905">
    <property type="protein sequence ID" value="QEE16649.1"/>
    <property type="molecule type" value="Genomic_DNA"/>
</dbReference>
<gene>
    <name evidence="6" type="ORF">DSAG12_02479</name>
</gene>
<dbReference type="InterPro" id="IPR036291">
    <property type="entry name" value="NAD(P)-bd_dom_sf"/>
</dbReference>
<dbReference type="GO" id="GO:0016874">
    <property type="term" value="F:ligase activity"/>
    <property type="evidence" value="ECO:0007669"/>
    <property type="project" value="UniProtKB-KW"/>
</dbReference>
<dbReference type="Pfam" id="PF13380">
    <property type="entry name" value="CoA_binding_2"/>
    <property type="match status" value="1"/>
</dbReference>
<name>A0A5B9DBL4_9ARCH</name>
<keyword evidence="2" id="KW-0547">Nucleotide-binding</keyword>
<dbReference type="InterPro" id="IPR003781">
    <property type="entry name" value="CoA-bd"/>
</dbReference>
<keyword evidence="3" id="KW-0067">ATP-binding</keyword>
<dbReference type="InterPro" id="IPR051538">
    <property type="entry name" value="Acyl-CoA_Synth/Transferase"/>
</dbReference>
<keyword evidence="1" id="KW-0436">Ligase</keyword>
<dbReference type="SMART" id="SM00881">
    <property type="entry name" value="CoA_binding"/>
    <property type="match status" value="1"/>
</dbReference>
<organism evidence="6 7">
    <name type="scientific">Promethearchaeum syntrophicum</name>
    <dbReference type="NCBI Taxonomy" id="2594042"/>
    <lineage>
        <taxon>Archaea</taxon>
        <taxon>Promethearchaeati</taxon>
        <taxon>Promethearchaeota</taxon>
        <taxon>Promethearchaeia</taxon>
        <taxon>Promethearchaeales</taxon>
        <taxon>Promethearchaeaceae</taxon>
        <taxon>Promethearchaeum</taxon>
    </lineage>
</organism>
<dbReference type="PANTHER" id="PTHR43334:SF2">
    <property type="entry name" value="ACETATE--COA LIGASE [ADP-FORMING]"/>
    <property type="match status" value="1"/>
</dbReference>
<dbReference type="InterPro" id="IPR016102">
    <property type="entry name" value="Succinyl-CoA_synth-like"/>
</dbReference>
<dbReference type="Gene3D" id="3.40.50.261">
    <property type="entry name" value="Succinyl-CoA synthetase domains"/>
    <property type="match status" value="2"/>
</dbReference>
<dbReference type="Gene3D" id="3.40.50.720">
    <property type="entry name" value="NAD(P)-binding Rossmann-like Domain"/>
    <property type="match status" value="1"/>
</dbReference>
<feature type="coiled-coil region" evidence="4">
    <location>
        <begin position="316"/>
        <end position="343"/>
    </location>
</feature>
<evidence type="ECO:0000256" key="2">
    <source>
        <dbReference type="ARBA" id="ARBA00022741"/>
    </source>
</evidence>
<dbReference type="SUPFAM" id="SSF51735">
    <property type="entry name" value="NAD(P)-binding Rossmann-fold domains"/>
    <property type="match status" value="1"/>
</dbReference>
<dbReference type="Proteomes" id="UP000321408">
    <property type="component" value="Chromosome"/>
</dbReference>
<dbReference type="RefSeq" id="WP_147663554.1">
    <property type="nucleotide sequence ID" value="NZ_CP042905.2"/>
</dbReference>
<dbReference type="InterPro" id="IPR032875">
    <property type="entry name" value="Succ_CoA_lig_flav_dom"/>
</dbReference>
<keyword evidence="7" id="KW-1185">Reference proteome</keyword>
<dbReference type="PANTHER" id="PTHR43334">
    <property type="entry name" value="ACETATE--COA LIGASE [ADP-FORMING]"/>
    <property type="match status" value="1"/>
</dbReference>
<feature type="domain" description="CoA-binding" evidence="5">
    <location>
        <begin position="19"/>
        <end position="116"/>
    </location>
</feature>